<dbReference type="InterPro" id="IPR000594">
    <property type="entry name" value="ThiF_NAD_FAD-bd"/>
</dbReference>
<keyword evidence="2" id="KW-0547">Nucleotide-binding</keyword>
<dbReference type="GO" id="GO:0008641">
    <property type="term" value="F:ubiquitin-like modifier activating enzyme activity"/>
    <property type="evidence" value="ECO:0007669"/>
    <property type="project" value="InterPro"/>
</dbReference>
<evidence type="ECO:0000313" key="7">
    <source>
        <dbReference type="Proteomes" id="UP000469215"/>
    </source>
</evidence>
<gene>
    <name evidence="6" type="ORF">GSY69_06975</name>
</gene>
<dbReference type="Gene3D" id="3.40.50.720">
    <property type="entry name" value="NAD(P)-binding Rossmann-like Domain"/>
    <property type="match status" value="1"/>
</dbReference>
<evidence type="ECO:0000256" key="1">
    <source>
        <dbReference type="ARBA" id="ARBA00022679"/>
    </source>
</evidence>
<evidence type="ECO:0000256" key="4">
    <source>
        <dbReference type="SAM" id="MobiDB-lite"/>
    </source>
</evidence>
<keyword evidence="1 6" id="KW-0808">Transferase</keyword>
<reference evidence="6 7" key="1">
    <citation type="submission" date="2020-01" db="EMBL/GenBank/DDBJ databases">
        <authorList>
            <person name="Deng T."/>
        </authorList>
    </citation>
    <scope>NUCLEOTIDE SEQUENCE [LARGE SCALE GENOMIC DNA]</scope>
    <source>
        <strain evidence="6 7">5221</strain>
    </source>
</reference>
<dbReference type="PANTHER" id="PTHR10953:SF102">
    <property type="entry name" value="ADENYLYLTRANSFERASE AND SULFURTRANSFERASE MOCS3"/>
    <property type="match status" value="1"/>
</dbReference>
<dbReference type="Pfam" id="PF00581">
    <property type="entry name" value="Rhodanese"/>
    <property type="match status" value="1"/>
</dbReference>
<feature type="domain" description="Rhodanese" evidence="5">
    <location>
        <begin position="290"/>
        <end position="409"/>
    </location>
</feature>
<dbReference type="GO" id="GO:0008146">
    <property type="term" value="F:sulfotransferase activity"/>
    <property type="evidence" value="ECO:0007669"/>
    <property type="project" value="TreeGrafter"/>
</dbReference>
<dbReference type="PROSITE" id="PS50206">
    <property type="entry name" value="RHODANESE_3"/>
    <property type="match status" value="1"/>
</dbReference>
<dbReference type="GO" id="GO:0016779">
    <property type="term" value="F:nucleotidyltransferase activity"/>
    <property type="evidence" value="ECO:0007669"/>
    <property type="project" value="UniProtKB-KW"/>
</dbReference>
<accession>A0A6N9H6M3</accession>
<comment type="caution">
    <text evidence="6">The sequence shown here is derived from an EMBL/GenBank/DDBJ whole genome shotgun (WGS) entry which is preliminary data.</text>
</comment>
<keyword evidence="7" id="KW-1185">Reference proteome</keyword>
<dbReference type="CDD" id="cd00158">
    <property type="entry name" value="RHOD"/>
    <property type="match status" value="1"/>
</dbReference>
<organism evidence="6 7">
    <name type="scientific">Brevibacterium rongguiense</name>
    <dbReference type="NCBI Taxonomy" id="2695267"/>
    <lineage>
        <taxon>Bacteria</taxon>
        <taxon>Bacillati</taxon>
        <taxon>Actinomycetota</taxon>
        <taxon>Actinomycetes</taxon>
        <taxon>Micrococcales</taxon>
        <taxon>Brevibacteriaceae</taxon>
        <taxon>Brevibacterium</taxon>
    </lineage>
</organism>
<dbReference type="AlphaFoldDB" id="A0A6N9H6M3"/>
<keyword evidence="3" id="KW-0067">ATP-binding</keyword>
<dbReference type="GO" id="GO:0005829">
    <property type="term" value="C:cytosol"/>
    <property type="evidence" value="ECO:0007669"/>
    <property type="project" value="TreeGrafter"/>
</dbReference>
<feature type="region of interest" description="Disordered" evidence="4">
    <location>
        <begin position="334"/>
        <end position="355"/>
    </location>
</feature>
<name>A0A6N9H6M3_9MICO</name>
<dbReference type="PANTHER" id="PTHR10953">
    <property type="entry name" value="UBIQUITIN-ACTIVATING ENZYME E1"/>
    <property type="match status" value="1"/>
</dbReference>
<dbReference type="Proteomes" id="UP000469215">
    <property type="component" value="Unassembled WGS sequence"/>
</dbReference>
<evidence type="ECO:0000259" key="5">
    <source>
        <dbReference type="PROSITE" id="PS50206"/>
    </source>
</evidence>
<protein>
    <submittedName>
        <fullName evidence="6">Adenylyltransferase/sulfurtransferase MoeZ</fullName>
    </submittedName>
</protein>
<dbReference type="CDD" id="cd00757">
    <property type="entry name" value="ThiF_MoeB_HesA_family"/>
    <property type="match status" value="1"/>
</dbReference>
<evidence type="ECO:0000256" key="3">
    <source>
        <dbReference type="ARBA" id="ARBA00022840"/>
    </source>
</evidence>
<dbReference type="Gene3D" id="3.40.250.10">
    <property type="entry name" value="Rhodanese-like domain"/>
    <property type="match status" value="1"/>
</dbReference>
<dbReference type="Pfam" id="PF00899">
    <property type="entry name" value="ThiF"/>
    <property type="match status" value="1"/>
</dbReference>
<evidence type="ECO:0000313" key="6">
    <source>
        <dbReference type="EMBL" id="MYM19718.1"/>
    </source>
</evidence>
<dbReference type="InterPro" id="IPR001763">
    <property type="entry name" value="Rhodanese-like_dom"/>
</dbReference>
<dbReference type="InterPro" id="IPR036873">
    <property type="entry name" value="Rhodanese-like_dom_sf"/>
</dbReference>
<dbReference type="InterPro" id="IPR035985">
    <property type="entry name" value="Ubiquitin-activating_enz"/>
</dbReference>
<dbReference type="SUPFAM" id="SSF52821">
    <property type="entry name" value="Rhodanese/Cell cycle control phosphatase"/>
    <property type="match status" value="1"/>
</dbReference>
<dbReference type="GO" id="GO:0005524">
    <property type="term" value="F:ATP binding"/>
    <property type="evidence" value="ECO:0007669"/>
    <property type="project" value="UniProtKB-KW"/>
</dbReference>
<dbReference type="RefSeq" id="WP_160953150.1">
    <property type="nucleotide sequence ID" value="NZ_WWEQ01000023.1"/>
</dbReference>
<dbReference type="GO" id="GO:0004792">
    <property type="term" value="F:thiosulfate-cyanide sulfurtransferase activity"/>
    <property type="evidence" value="ECO:0007669"/>
    <property type="project" value="TreeGrafter"/>
</dbReference>
<keyword evidence="6" id="KW-0548">Nucleotidyltransferase</keyword>
<evidence type="ECO:0000256" key="2">
    <source>
        <dbReference type="ARBA" id="ARBA00022741"/>
    </source>
</evidence>
<sequence length="410" mass="41433">MSGTGHAPRCDATAAPGACADPAADPRYARQLAVPGVGPDGQRRLAAARVLCVGAGGLGSPAATYLAAAGVGTIGIVDDDVVELSNLHRQPLHATPDLGRSKADSASEWLRALNPHTAVIAHPVRLEAGNALELMAGYDLVIDGADTFATRYIVSDATTLLGIPHVWAAVLGSGGQLSVFDARRGPVYRDLFPTIPAAGSVPSCAQAGVLGTVPGILGTALAAEALKLILGWGEPLVGRVAVYDMREGRWDELPLAANPQVRRPQSAAEVGAGLAASVTAARLREVLATAGQGAVVVDVREPAEAAAGAIPGSVNVPLARVLADPEAVLDLAAPGESASWEPAAGPRGPDAGEPKANAGANGALYVHCASGARSAMAVEALLAAARARPRAPRVFDVTGGFEAWARTEPA</sequence>
<dbReference type="EMBL" id="WWEQ01000023">
    <property type="protein sequence ID" value="MYM19718.1"/>
    <property type="molecule type" value="Genomic_DNA"/>
</dbReference>
<dbReference type="SUPFAM" id="SSF69572">
    <property type="entry name" value="Activating enzymes of the ubiquitin-like proteins"/>
    <property type="match status" value="1"/>
</dbReference>
<dbReference type="SMART" id="SM00450">
    <property type="entry name" value="RHOD"/>
    <property type="match status" value="1"/>
</dbReference>
<proteinExistence type="predicted"/>
<dbReference type="InterPro" id="IPR045886">
    <property type="entry name" value="ThiF/MoeB/HesA"/>
</dbReference>
<dbReference type="FunFam" id="3.40.50.720:FF:000033">
    <property type="entry name" value="Adenylyltransferase and sulfurtransferase MOCS3"/>
    <property type="match status" value="1"/>
</dbReference>